<keyword evidence="9 10" id="KW-0472">Membrane</keyword>
<feature type="transmembrane region" description="Helical" evidence="10">
    <location>
        <begin position="21"/>
        <end position="44"/>
    </location>
</feature>
<dbReference type="NCBIfam" id="TIGR00933">
    <property type="entry name" value="2a38"/>
    <property type="match status" value="1"/>
</dbReference>
<proteinExistence type="predicted"/>
<sequence>MGPKQLRRRLQKHSLTFTPSRILLTGFALPLLIGAVLLALPAAAASGRPIAFVDAVFTAASAVSVTGLVVLDTGSDFTLFGQLVILFLIQLGGLGFMTYGVVIAVLVGRRIGLKDRLLLQQSTGALSTQGVVRLSLAIAFIALLIESAGALVLTLRWSGEMGLGQAAYYGAFHAISAFNNAGFALWPDSLTGYAGDPVVNVVICGLFIAGGLGFLVILELWRSRSWRKLSLHARVVLATSGLLCCAGFAGILLIEVFNPETLGGMSWNDRLWTAFFQGVVTRTAGFNSIDVASMMTASQFFMIFLMFIGASSGSTGGGIKTTTFAVLVATLRATIRGRSDVQLMNRRLPVSMIMRALAVTVVSLGIVLTSAFLLTITEHSQQKDFMEVLFEATSAFGTVGMSMGLTADLSPVGKWIVILTMYIGRLGPLTLAFALYRHQVDAKFRLPEEKVMIG</sequence>
<evidence type="ECO:0000256" key="8">
    <source>
        <dbReference type="ARBA" id="ARBA00023065"/>
    </source>
</evidence>
<keyword evidence="4" id="KW-0633">Potassium transport</keyword>
<evidence type="ECO:0000256" key="2">
    <source>
        <dbReference type="ARBA" id="ARBA00022448"/>
    </source>
</evidence>
<evidence type="ECO:0000256" key="4">
    <source>
        <dbReference type="ARBA" id="ARBA00022538"/>
    </source>
</evidence>
<evidence type="ECO:0000313" key="12">
    <source>
        <dbReference type="Proteomes" id="UP000621560"/>
    </source>
</evidence>
<feature type="transmembrane region" description="Helical" evidence="10">
    <location>
        <begin position="355"/>
        <end position="376"/>
    </location>
</feature>
<dbReference type="InterPro" id="IPR003445">
    <property type="entry name" value="Cat_transpt"/>
</dbReference>
<dbReference type="Proteomes" id="UP000621560">
    <property type="component" value="Unassembled WGS sequence"/>
</dbReference>
<dbReference type="GO" id="GO:0015379">
    <property type="term" value="F:potassium:chloride symporter activity"/>
    <property type="evidence" value="ECO:0007669"/>
    <property type="project" value="InterPro"/>
</dbReference>
<gene>
    <name evidence="11" type="ORF">IDH44_09245</name>
</gene>
<comment type="caution">
    <text evidence="11">The sequence shown here is derived from an EMBL/GenBank/DDBJ whole genome shotgun (WGS) entry which is preliminary data.</text>
</comment>
<keyword evidence="2" id="KW-0813">Transport</keyword>
<feature type="transmembrane region" description="Helical" evidence="10">
    <location>
        <begin position="83"/>
        <end position="111"/>
    </location>
</feature>
<protein>
    <submittedName>
        <fullName evidence="11">Ktr system potassium transporter B</fullName>
    </submittedName>
</protein>
<reference evidence="11" key="1">
    <citation type="submission" date="2020-09" db="EMBL/GenBank/DDBJ databases">
        <title>A novel bacterium of genus Paenibacillus, isolated from South China Sea.</title>
        <authorList>
            <person name="Huang H."/>
            <person name="Mo K."/>
            <person name="Hu Y."/>
        </authorList>
    </citation>
    <scope>NUCLEOTIDE SEQUENCE</scope>
    <source>
        <strain evidence="11">IB182496</strain>
    </source>
</reference>
<comment type="subcellular location">
    <subcellularLocation>
        <location evidence="1">Cell membrane</location>
        <topology evidence="1">Multi-pass membrane protein</topology>
    </subcellularLocation>
</comment>
<feature type="transmembrane region" description="Helical" evidence="10">
    <location>
        <begin position="317"/>
        <end position="335"/>
    </location>
</feature>
<feature type="transmembrane region" description="Helical" evidence="10">
    <location>
        <begin position="198"/>
        <end position="221"/>
    </location>
</feature>
<dbReference type="GO" id="GO:0005886">
    <property type="term" value="C:plasma membrane"/>
    <property type="evidence" value="ECO:0007669"/>
    <property type="project" value="UniProtKB-SubCell"/>
</dbReference>
<organism evidence="11 12">
    <name type="scientific">Paenibacillus sabuli</name>
    <dbReference type="NCBI Taxonomy" id="2772509"/>
    <lineage>
        <taxon>Bacteria</taxon>
        <taxon>Bacillati</taxon>
        <taxon>Bacillota</taxon>
        <taxon>Bacilli</taxon>
        <taxon>Bacillales</taxon>
        <taxon>Paenibacillaceae</taxon>
        <taxon>Paenibacillus</taxon>
    </lineage>
</organism>
<dbReference type="AlphaFoldDB" id="A0A927BTA7"/>
<evidence type="ECO:0000256" key="5">
    <source>
        <dbReference type="ARBA" id="ARBA00022692"/>
    </source>
</evidence>
<keyword evidence="5 10" id="KW-0812">Transmembrane</keyword>
<feature type="transmembrane region" description="Helical" evidence="10">
    <location>
        <begin position="167"/>
        <end position="186"/>
    </location>
</feature>
<evidence type="ECO:0000256" key="3">
    <source>
        <dbReference type="ARBA" id="ARBA00022475"/>
    </source>
</evidence>
<accession>A0A927BTA7</accession>
<dbReference type="PANTHER" id="PTHR32024">
    <property type="entry name" value="TRK SYSTEM POTASSIUM UPTAKE PROTEIN TRKG-RELATED"/>
    <property type="match status" value="1"/>
</dbReference>
<feature type="transmembrane region" description="Helical" evidence="10">
    <location>
        <begin position="233"/>
        <end position="257"/>
    </location>
</feature>
<dbReference type="RefSeq" id="WP_190916923.1">
    <property type="nucleotide sequence ID" value="NZ_JACXIZ010000015.1"/>
</dbReference>
<keyword evidence="8" id="KW-0406">Ion transport</keyword>
<evidence type="ECO:0000256" key="9">
    <source>
        <dbReference type="ARBA" id="ARBA00023136"/>
    </source>
</evidence>
<evidence type="ECO:0000256" key="7">
    <source>
        <dbReference type="ARBA" id="ARBA00022989"/>
    </source>
</evidence>
<dbReference type="EMBL" id="JACXIZ010000015">
    <property type="protein sequence ID" value="MBD2845375.1"/>
    <property type="molecule type" value="Genomic_DNA"/>
</dbReference>
<evidence type="ECO:0000256" key="1">
    <source>
        <dbReference type="ARBA" id="ARBA00004651"/>
    </source>
</evidence>
<feature type="transmembrane region" description="Helical" evidence="10">
    <location>
        <begin position="50"/>
        <end position="71"/>
    </location>
</feature>
<feature type="transmembrane region" description="Helical" evidence="10">
    <location>
        <begin position="415"/>
        <end position="436"/>
    </location>
</feature>
<keyword evidence="7 10" id="KW-1133">Transmembrane helix</keyword>
<feature type="transmembrane region" description="Helical" evidence="10">
    <location>
        <begin position="131"/>
        <end position="155"/>
    </location>
</feature>
<evidence type="ECO:0000256" key="6">
    <source>
        <dbReference type="ARBA" id="ARBA00022958"/>
    </source>
</evidence>
<dbReference type="Pfam" id="PF02386">
    <property type="entry name" value="TrkH"/>
    <property type="match status" value="1"/>
</dbReference>
<keyword evidence="12" id="KW-1185">Reference proteome</keyword>
<evidence type="ECO:0000256" key="10">
    <source>
        <dbReference type="SAM" id="Phobius"/>
    </source>
</evidence>
<name>A0A927BTA7_9BACL</name>
<dbReference type="InterPro" id="IPR004772">
    <property type="entry name" value="TrkH"/>
</dbReference>
<dbReference type="PANTHER" id="PTHR32024:SF1">
    <property type="entry name" value="KTR SYSTEM POTASSIUM UPTAKE PROTEIN B"/>
    <property type="match status" value="1"/>
</dbReference>
<evidence type="ECO:0000313" key="11">
    <source>
        <dbReference type="EMBL" id="MBD2845375.1"/>
    </source>
</evidence>
<keyword evidence="3" id="KW-1003">Cell membrane</keyword>
<keyword evidence="6" id="KW-0630">Potassium</keyword>